<dbReference type="Gene3D" id="3.40.50.410">
    <property type="entry name" value="von Willebrand factor, type A domain"/>
    <property type="match status" value="1"/>
</dbReference>
<name>A0ABS8CIH6_9RHOB</name>
<sequence>MSGPLLYGELALLRPLWLLALLPLIAALLWRLRAGGSRGWAAVVEPVLWPVLTRLGLVEGARQDPARLLPFLAAALLVLGLAGPAREAPGSAEYAALDPLILAMDLSPSVVADTAVLNEARASAARLAGLAAGRPVGVMLYAADAYLALAPTSDPQGPIELLSALDARTMPLTGSRPDIALAMARDFFDASARGADGSGGADLILISDGGGASERAAEEASRLKNEGYRIWGLELSRQADGAPAPPPGAFAKIASAGGGSVAPALQGEEALFAEIGSARRLRLAARDAGGLIWQDFGPWLLLPALLLLLPLFRRRA</sequence>
<feature type="transmembrane region" description="Helical" evidence="1">
    <location>
        <begin position="296"/>
        <end position="312"/>
    </location>
</feature>
<keyword evidence="3" id="KW-1185">Reference proteome</keyword>
<reference evidence="2 3" key="1">
    <citation type="submission" date="2020-07" db="EMBL/GenBank/DDBJ databases">
        <title>Pseudogemmobacter sp. nov., isolated from poultry manure in Taiwan.</title>
        <authorList>
            <person name="Lin S.-Y."/>
            <person name="Tang Y.-S."/>
            <person name="Young C.-C."/>
        </authorList>
    </citation>
    <scope>NUCLEOTIDE SEQUENCE [LARGE SCALE GENOMIC DNA]</scope>
    <source>
        <strain evidence="2 3">CC-YST710</strain>
    </source>
</reference>
<feature type="transmembrane region" description="Helical" evidence="1">
    <location>
        <begin position="12"/>
        <end position="30"/>
    </location>
</feature>
<feature type="transmembrane region" description="Helical" evidence="1">
    <location>
        <begin position="68"/>
        <end position="85"/>
    </location>
</feature>
<evidence type="ECO:0000256" key="1">
    <source>
        <dbReference type="SAM" id="Phobius"/>
    </source>
</evidence>
<dbReference type="SUPFAM" id="SSF53300">
    <property type="entry name" value="vWA-like"/>
    <property type="match status" value="1"/>
</dbReference>
<accession>A0ABS8CIH6</accession>
<organism evidence="2 3">
    <name type="scientific">Pseudogemmobacter faecipullorum</name>
    <dbReference type="NCBI Taxonomy" id="2755041"/>
    <lineage>
        <taxon>Bacteria</taxon>
        <taxon>Pseudomonadati</taxon>
        <taxon>Pseudomonadota</taxon>
        <taxon>Alphaproteobacteria</taxon>
        <taxon>Rhodobacterales</taxon>
        <taxon>Paracoccaceae</taxon>
        <taxon>Pseudogemmobacter</taxon>
    </lineage>
</organism>
<dbReference type="EMBL" id="JACDXX010000003">
    <property type="protein sequence ID" value="MCB5409203.1"/>
    <property type="molecule type" value="Genomic_DNA"/>
</dbReference>
<dbReference type="InterPro" id="IPR036465">
    <property type="entry name" value="vWFA_dom_sf"/>
</dbReference>
<keyword evidence="1" id="KW-0812">Transmembrane</keyword>
<dbReference type="RefSeq" id="WP_226934106.1">
    <property type="nucleotide sequence ID" value="NZ_JACDXX010000003.1"/>
</dbReference>
<evidence type="ECO:0000313" key="3">
    <source>
        <dbReference type="Proteomes" id="UP001198571"/>
    </source>
</evidence>
<protein>
    <submittedName>
        <fullName evidence="2">VWA domain-containing protein</fullName>
    </submittedName>
</protein>
<keyword evidence="1" id="KW-1133">Transmembrane helix</keyword>
<proteinExistence type="predicted"/>
<gene>
    <name evidence="2" type="ORF">H0485_04165</name>
</gene>
<comment type="caution">
    <text evidence="2">The sequence shown here is derived from an EMBL/GenBank/DDBJ whole genome shotgun (WGS) entry which is preliminary data.</text>
</comment>
<evidence type="ECO:0000313" key="2">
    <source>
        <dbReference type="EMBL" id="MCB5409203.1"/>
    </source>
</evidence>
<keyword evidence="1" id="KW-0472">Membrane</keyword>
<dbReference type="Proteomes" id="UP001198571">
    <property type="component" value="Unassembled WGS sequence"/>
</dbReference>